<keyword evidence="5" id="KW-0328">Glycosyltransferase</keyword>
<protein>
    <submittedName>
        <fullName evidence="5">Mono-ADP-ribosyltransferase sirtuin 6</fullName>
        <ecNumber evidence="5">2.4.2.31</ecNumber>
    </submittedName>
</protein>
<comment type="caution">
    <text evidence="5">The sequence shown here is derived from an EMBL/GenBank/DDBJ whole genome shotgun (WGS) entry which is preliminary data.</text>
</comment>
<dbReference type="InterPro" id="IPR029035">
    <property type="entry name" value="DHS-like_NAD/FAD-binding_dom"/>
</dbReference>
<dbReference type="GO" id="GO:0005634">
    <property type="term" value="C:nucleus"/>
    <property type="evidence" value="ECO:0007669"/>
    <property type="project" value="TreeGrafter"/>
</dbReference>
<dbReference type="EC" id="2.4.2.31" evidence="5"/>
<dbReference type="InterPro" id="IPR003000">
    <property type="entry name" value="Sirtuin"/>
</dbReference>
<dbReference type="InterPro" id="IPR026590">
    <property type="entry name" value="Ssirtuin_cat_dom"/>
</dbReference>
<keyword evidence="2" id="KW-0520">NAD</keyword>
<feature type="binding site" evidence="3">
    <location>
        <position position="283"/>
    </location>
    <ligand>
        <name>Zn(2+)</name>
        <dbReference type="ChEBI" id="CHEBI:29105"/>
    </ligand>
</feature>
<dbReference type="GO" id="GO:0070403">
    <property type="term" value="F:NAD+ binding"/>
    <property type="evidence" value="ECO:0007669"/>
    <property type="project" value="InterPro"/>
</dbReference>
<feature type="binding site" evidence="3">
    <location>
        <position position="268"/>
    </location>
    <ligand>
        <name>Zn(2+)</name>
        <dbReference type="ChEBI" id="CHEBI:29105"/>
    </ligand>
</feature>
<feature type="active site" description="Proton acceptor" evidence="3">
    <location>
        <position position="233"/>
    </location>
</feature>
<feature type="binding site" evidence="3">
    <location>
        <position position="244"/>
    </location>
    <ligand>
        <name>Zn(2+)</name>
        <dbReference type="ChEBI" id="CHEBI:29105"/>
    </ligand>
</feature>
<feature type="binding site" evidence="3">
    <location>
        <position position="241"/>
    </location>
    <ligand>
        <name>Zn(2+)</name>
        <dbReference type="ChEBI" id="CHEBI:29105"/>
    </ligand>
</feature>
<dbReference type="GO" id="GO:0106274">
    <property type="term" value="F:NAD+-protein-arginine ADP-ribosyltransferase activity"/>
    <property type="evidence" value="ECO:0007669"/>
    <property type="project" value="UniProtKB-EC"/>
</dbReference>
<keyword evidence="3" id="KW-0479">Metal-binding</keyword>
<gene>
    <name evidence="5" type="ORF">MGAL_10B000796</name>
</gene>
<feature type="domain" description="Deacetylase sirtuin-type" evidence="4">
    <location>
        <begin position="115"/>
        <end position="387"/>
    </location>
</feature>
<dbReference type="AlphaFoldDB" id="A0A8B6HEC6"/>
<dbReference type="Pfam" id="PF02146">
    <property type="entry name" value="SIR2"/>
    <property type="match status" value="1"/>
</dbReference>
<keyword evidence="3" id="KW-0862">Zinc</keyword>
<dbReference type="Proteomes" id="UP000596742">
    <property type="component" value="Unassembled WGS sequence"/>
</dbReference>
<keyword evidence="6" id="KW-1185">Reference proteome</keyword>
<name>A0A8B6HEC6_MYTGA</name>
<dbReference type="OrthoDB" id="2919105at2759"/>
<dbReference type="PROSITE" id="PS50305">
    <property type="entry name" value="SIRTUIN"/>
    <property type="match status" value="1"/>
</dbReference>
<organism evidence="5 6">
    <name type="scientific">Mytilus galloprovincialis</name>
    <name type="common">Mediterranean mussel</name>
    <dbReference type="NCBI Taxonomy" id="29158"/>
    <lineage>
        <taxon>Eukaryota</taxon>
        <taxon>Metazoa</taxon>
        <taxon>Spiralia</taxon>
        <taxon>Lophotrochozoa</taxon>
        <taxon>Mollusca</taxon>
        <taxon>Bivalvia</taxon>
        <taxon>Autobranchia</taxon>
        <taxon>Pteriomorphia</taxon>
        <taxon>Mytilida</taxon>
        <taxon>Mytiloidea</taxon>
        <taxon>Mytilidae</taxon>
        <taxon>Mytilinae</taxon>
        <taxon>Mytilus</taxon>
    </lineage>
</organism>
<proteinExistence type="predicted"/>
<dbReference type="SUPFAM" id="SSF52467">
    <property type="entry name" value="DHS-like NAD/FAD-binding domain"/>
    <property type="match status" value="1"/>
</dbReference>
<dbReference type="EMBL" id="UYJE01009949">
    <property type="protein sequence ID" value="VDI78236.1"/>
    <property type="molecule type" value="Genomic_DNA"/>
</dbReference>
<dbReference type="GO" id="GO:0046872">
    <property type="term" value="F:metal ion binding"/>
    <property type="evidence" value="ECO:0007669"/>
    <property type="project" value="UniProtKB-KW"/>
</dbReference>
<dbReference type="PANTHER" id="PTHR11085">
    <property type="entry name" value="NAD-DEPENDENT PROTEIN DEACYLASE SIRTUIN-5, MITOCHONDRIAL-RELATED"/>
    <property type="match status" value="1"/>
</dbReference>
<evidence type="ECO:0000256" key="3">
    <source>
        <dbReference type="PROSITE-ProRule" id="PRU00236"/>
    </source>
</evidence>
<keyword evidence="1 5" id="KW-0808">Transferase</keyword>
<evidence type="ECO:0000313" key="6">
    <source>
        <dbReference type="Proteomes" id="UP000596742"/>
    </source>
</evidence>
<dbReference type="Gene3D" id="2.20.28.200">
    <property type="match status" value="1"/>
</dbReference>
<dbReference type="GO" id="GO:0017136">
    <property type="term" value="F:histone deacetylase activity, NAD-dependent"/>
    <property type="evidence" value="ECO:0007669"/>
    <property type="project" value="TreeGrafter"/>
</dbReference>
<accession>A0A8B6HEC6</accession>
<evidence type="ECO:0000256" key="1">
    <source>
        <dbReference type="ARBA" id="ARBA00022679"/>
    </source>
</evidence>
<dbReference type="PANTHER" id="PTHR11085:SF10">
    <property type="entry name" value="NAD-DEPENDENT PROTEIN DEACYLASE SIRTUIN-5, MITOCHONDRIAL-RELATED"/>
    <property type="match status" value="1"/>
</dbReference>
<dbReference type="Gene3D" id="3.40.50.1220">
    <property type="entry name" value="TPP-binding domain"/>
    <property type="match status" value="1"/>
</dbReference>
<sequence length="409" mass="46273">MQKQKYLEKKEVHDHKREEIATTMTSENIICSFTNCDQGHVIPPWSARVDVRGFHVPKSKRKGMVVDWTGDGSAFFHMTCWQRVCDLAQGTTPNIKLCKKEKDLIYEAEQTAEFHDSEECFQKEALRIAALLRDSAYCIGFTGAGISTAAGIGDYRGIHGQWTNNDKTKEYGPASASFGLNLHSKRDHLLPTYTHEAIYKLMDMGLIKYLISQNTDGLHKLSGIPSDKISELHGNGYEEKCDTCGSRRMRRKSTDQHLRVPPQECCRCGCDHRTGNTCEIPGCNGYMMNTIINFGDILEEFVYSSAKENGEKADVVLCLGTTLLVSPADELVTLGKKPNRLVICNRQSTPYDDYCNQIDEHGAQIGSRVYGDCDRLMKLVMRFILGEDHIKEWEEGRDQRIALYDMTRT</sequence>
<dbReference type="InterPro" id="IPR050134">
    <property type="entry name" value="NAD-dep_sirtuin_deacylases"/>
</dbReference>
<evidence type="ECO:0000256" key="2">
    <source>
        <dbReference type="ARBA" id="ARBA00023027"/>
    </source>
</evidence>
<evidence type="ECO:0000259" key="4">
    <source>
        <dbReference type="PROSITE" id="PS50305"/>
    </source>
</evidence>
<reference evidence="5" key="1">
    <citation type="submission" date="2018-11" db="EMBL/GenBank/DDBJ databases">
        <authorList>
            <person name="Alioto T."/>
            <person name="Alioto T."/>
        </authorList>
    </citation>
    <scope>NUCLEOTIDE SEQUENCE</scope>
</reference>
<evidence type="ECO:0000313" key="5">
    <source>
        <dbReference type="EMBL" id="VDI78236.1"/>
    </source>
</evidence>